<organism evidence="2 3">
    <name type="scientific">Zhenpiania hominis</name>
    <dbReference type="NCBI Taxonomy" id="2763644"/>
    <lineage>
        <taxon>Bacteria</taxon>
        <taxon>Bacillati</taxon>
        <taxon>Bacillota</taxon>
        <taxon>Clostridia</taxon>
        <taxon>Peptostreptococcales</taxon>
        <taxon>Anaerovoracaceae</taxon>
        <taxon>Zhenpiania</taxon>
    </lineage>
</organism>
<comment type="caution">
    <text evidence="2">The sequence shown here is derived from an EMBL/GenBank/DDBJ whole genome shotgun (WGS) entry which is preliminary data.</text>
</comment>
<dbReference type="GO" id="GO:0009303">
    <property type="term" value="P:rRNA transcription"/>
    <property type="evidence" value="ECO:0007669"/>
    <property type="project" value="TreeGrafter"/>
</dbReference>
<gene>
    <name evidence="2" type="ORF">H9L42_12495</name>
</gene>
<proteinExistence type="predicted"/>
<dbReference type="SUPFAM" id="SSF141259">
    <property type="entry name" value="CarD-like"/>
    <property type="match status" value="1"/>
</dbReference>
<dbReference type="Gene3D" id="2.40.10.170">
    <property type="match status" value="1"/>
</dbReference>
<dbReference type="Pfam" id="PF21095">
    <property type="entry name" value="CarD_C"/>
    <property type="match status" value="1"/>
</dbReference>
<reference evidence="2" key="1">
    <citation type="submission" date="2020-08" db="EMBL/GenBank/DDBJ databases">
        <title>Genome public.</title>
        <authorList>
            <person name="Liu C."/>
            <person name="Sun Q."/>
        </authorList>
    </citation>
    <scope>NUCLEOTIDE SEQUENCE</scope>
    <source>
        <strain evidence="2">BX12</strain>
    </source>
</reference>
<dbReference type="EMBL" id="JACRYT010000016">
    <property type="protein sequence ID" value="MBC6680640.1"/>
    <property type="molecule type" value="Genomic_DNA"/>
</dbReference>
<dbReference type="PANTHER" id="PTHR38447">
    <property type="entry name" value="TRANSCRIPTION FACTOR YDEB-RELATED"/>
    <property type="match status" value="1"/>
</dbReference>
<keyword evidence="3" id="KW-1185">Reference proteome</keyword>
<dbReference type="Pfam" id="PF02559">
    <property type="entry name" value="CarD_TRCF_RID"/>
    <property type="match status" value="1"/>
</dbReference>
<dbReference type="Gene3D" id="1.20.58.1290">
    <property type="entry name" value="CarD-like, C-terminal domain"/>
    <property type="match status" value="1"/>
</dbReference>
<evidence type="ECO:0000313" key="3">
    <source>
        <dbReference type="Proteomes" id="UP000602647"/>
    </source>
</evidence>
<evidence type="ECO:0000259" key="1">
    <source>
        <dbReference type="SMART" id="SM01058"/>
    </source>
</evidence>
<dbReference type="InterPro" id="IPR048792">
    <property type="entry name" value="CarD_C"/>
</dbReference>
<name>A0A923NMF5_9FIRM</name>
<sequence>MYAIGDKIVYPMHGAGIVEKIEEKEILGELRKYYVLKVPCGDMKIMIPVDTSDAIGVRNIISAEEIEHILAVLHAASSKMPDNWNRRYRENMEKLKTGDLVEVAEVVRNLTRTERHKKLSAGEKKMLTNARQILLSEIVLAGDMDAASADILIDEAV</sequence>
<dbReference type="Proteomes" id="UP000602647">
    <property type="component" value="Unassembled WGS sequence"/>
</dbReference>
<dbReference type="AlphaFoldDB" id="A0A923NMF5"/>
<dbReference type="InterPro" id="IPR052531">
    <property type="entry name" value="CarD-like_regulator"/>
</dbReference>
<feature type="domain" description="CarD-like/TRCF RNAP-interacting" evidence="1">
    <location>
        <begin position="1"/>
        <end position="111"/>
    </location>
</feature>
<dbReference type="PANTHER" id="PTHR38447:SF1">
    <property type="entry name" value="RNA POLYMERASE-BINDING TRANSCRIPTION FACTOR CARD"/>
    <property type="match status" value="1"/>
</dbReference>
<dbReference type="InterPro" id="IPR003711">
    <property type="entry name" value="CarD-like/TRCF_RID"/>
</dbReference>
<dbReference type="RefSeq" id="WP_187303738.1">
    <property type="nucleotide sequence ID" value="NZ_CBCTON010000005.1"/>
</dbReference>
<dbReference type="InterPro" id="IPR042215">
    <property type="entry name" value="CarD-like_C"/>
</dbReference>
<dbReference type="InterPro" id="IPR036101">
    <property type="entry name" value="CarD-like/TRCF_RID_sf"/>
</dbReference>
<dbReference type="SMART" id="SM01058">
    <property type="entry name" value="CarD_TRCF"/>
    <property type="match status" value="1"/>
</dbReference>
<evidence type="ECO:0000313" key="2">
    <source>
        <dbReference type="EMBL" id="MBC6680640.1"/>
    </source>
</evidence>
<accession>A0A923NMF5</accession>
<protein>
    <submittedName>
        <fullName evidence="2">CarD family transcriptional regulator</fullName>
    </submittedName>
</protein>